<sequence length="424" mass="47948" precursor="true">MRTICAYILLFLMLLPPVATAGEEPPYPFTDPYRATVLGTPAKVRYQFADPVLPDVRAFRIEGRQVPEVFSYSRDLFFTTALQKHAAPLMFVIAGTGAEHNSGKMSFLTQVFHEAGYHVVALSSPTHMNFVVSASQHGVAGYVPYDVDDLDRVMGWIREELAKECEITGYSVAGYSLGGLHAAFLAKRDAETHEFDFRHVLLINPPVSLYRSVTRLDSWVTRENLGRTTVHHEIEGFIDRFSDYYLHADVTDLDDDFLYDMITDIGLTERDFKTLIGAAFRVSSASMIFSSDVCLQAEYLVPPSHYPLKTASPLLPYARQAFDVSFEQYLDEFLLPYLRYEDPTVTRDEVIRRSTLESIRGWLEKTTKVVVVGTRDDVILSHGDEQFLETVFPGGRSMLFEHGGHCGNMMHPAFVRALKDMVRL</sequence>
<accession>F0JFJ8</accession>
<reference evidence="3 4" key="1">
    <citation type="journal article" date="2011" name="J. Bacteriol.">
        <title>Genome sequence of the mercury-methylating strain Desulfovibrio desulfuricans ND132.</title>
        <authorList>
            <person name="Brown S.D."/>
            <person name="Gilmour C.C."/>
            <person name="Kucken A.M."/>
            <person name="Wall J.D."/>
            <person name="Elias D.A."/>
            <person name="Brandt C.C."/>
            <person name="Podar M."/>
            <person name="Chertkov O."/>
            <person name="Held B."/>
            <person name="Bruce D.C."/>
            <person name="Detter J.C."/>
            <person name="Tapia R."/>
            <person name="Han C.S."/>
            <person name="Goodwin L.A."/>
            <person name="Cheng J.F."/>
            <person name="Pitluck S."/>
            <person name="Woyke T."/>
            <person name="Mikhailova N."/>
            <person name="Ivanova N.N."/>
            <person name="Han J."/>
            <person name="Lucas S."/>
            <person name="Lapidus A.L."/>
            <person name="Land M.L."/>
            <person name="Hauser L.J."/>
            <person name="Palumbo A.V."/>
        </authorList>
    </citation>
    <scope>NUCLEOTIDE SEQUENCE [LARGE SCALE GENOMIC DNA]</scope>
    <source>
        <strain evidence="3 4">ND132</strain>
    </source>
</reference>
<proteinExistence type="predicted"/>
<name>F0JFJ8_9BACT</name>
<feature type="domain" description="AB hydrolase-1" evidence="2">
    <location>
        <begin position="114"/>
        <end position="416"/>
    </location>
</feature>
<dbReference type="EMBL" id="CP003220">
    <property type="protein sequence ID" value="EGB14922.1"/>
    <property type="molecule type" value="Genomic_DNA"/>
</dbReference>
<dbReference type="Pfam" id="PF12697">
    <property type="entry name" value="Abhydrolase_6"/>
    <property type="match status" value="1"/>
</dbReference>
<dbReference type="STRING" id="641491.DND132_1716"/>
<feature type="signal peptide" evidence="1">
    <location>
        <begin position="1"/>
        <end position="21"/>
    </location>
</feature>
<protein>
    <recommendedName>
        <fullName evidence="2">AB hydrolase-1 domain-containing protein</fullName>
    </recommendedName>
</protein>
<dbReference type="InterPro" id="IPR007428">
    <property type="entry name" value="MlaA"/>
</dbReference>
<organism evidence="3 4">
    <name type="scientific">Pseudodesulfovibrio mercurii</name>
    <dbReference type="NCBI Taxonomy" id="641491"/>
    <lineage>
        <taxon>Bacteria</taxon>
        <taxon>Pseudomonadati</taxon>
        <taxon>Thermodesulfobacteriota</taxon>
        <taxon>Desulfovibrionia</taxon>
        <taxon>Desulfovibrionales</taxon>
        <taxon>Desulfovibrionaceae</taxon>
    </lineage>
</organism>
<evidence type="ECO:0000256" key="1">
    <source>
        <dbReference type="SAM" id="SignalP"/>
    </source>
</evidence>
<dbReference type="OrthoDB" id="7328659at2"/>
<dbReference type="AlphaFoldDB" id="F0JFJ8"/>
<keyword evidence="4" id="KW-1185">Reference proteome</keyword>
<dbReference type="RefSeq" id="WP_014322350.1">
    <property type="nucleotide sequence ID" value="NC_016803.1"/>
</dbReference>
<evidence type="ECO:0000259" key="2">
    <source>
        <dbReference type="Pfam" id="PF12697"/>
    </source>
</evidence>
<dbReference type="KEGG" id="ddn:DND132_1716"/>
<dbReference type="PANTHER" id="PTHR30035:SF1">
    <property type="entry name" value="AB HYDROLASE-1 DOMAIN-CONTAINING PROTEIN"/>
    <property type="match status" value="1"/>
</dbReference>
<gene>
    <name evidence="3" type="ORF">DND132_1716</name>
</gene>
<dbReference type="Gene3D" id="3.40.50.1820">
    <property type="entry name" value="alpha/beta hydrolase"/>
    <property type="match status" value="1"/>
</dbReference>
<keyword evidence="1" id="KW-0732">Signal</keyword>
<feature type="chain" id="PRO_5003255419" description="AB hydrolase-1 domain-containing protein" evidence="1">
    <location>
        <begin position="22"/>
        <end position="424"/>
    </location>
</feature>
<dbReference type="PANTHER" id="PTHR30035">
    <property type="entry name" value="LIPOPROTEIN VACJ-RELATED"/>
    <property type="match status" value="1"/>
</dbReference>
<dbReference type="HOGENOM" id="CLU_052028_0_0_7"/>
<dbReference type="InterPro" id="IPR000073">
    <property type="entry name" value="AB_hydrolase_1"/>
</dbReference>
<dbReference type="Proteomes" id="UP000007845">
    <property type="component" value="Chromosome"/>
</dbReference>
<dbReference type="eggNOG" id="COG1073">
    <property type="taxonomic scope" value="Bacteria"/>
</dbReference>
<evidence type="ECO:0000313" key="4">
    <source>
        <dbReference type="Proteomes" id="UP000007845"/>
    </source>
</evidence>
<dbReference type="InterPro" id="IPR029058">
    <property type="entry name" value="AB_hydrolase_fold"/>
</dbReference>
<dbReference type="SUPFAM" id="SSF53474">
    <property type="entry name" value="alpha/beta-Hydrolases"/>
    <property type="match status" value="1"/>
</dbReference>
<dbReference type="GO" id="GO:0016020">
    <property type="term" value="C:membrane"/>
    <property type="evidence" value="ECO:0007669"/>
    <property type="project" value="InterPro"/>
</dbReference>
<evidence type="ECO:0000313" key="3">
    <source>
        <dbReference type="EMBL" id="EGB14922.1"/>
    </source>
</evidence>